<dbReference type="Proteomes" id="UP000580797">
    <property type="component" value="Unassembled WGS sequence"/>
</dbReference>
<dbReference type="InterPro" id="IPR001173">
    <property type="entry name" value="Glyco_trans_2-like"/>
</dbReference>
<dbReference type="EMBL" id="JACHDR010000001">
    <property type="protein sequence ID" value="MBB5512134.1"/>
    <property type="molecule type" value="Genomic_DNA"/>
</dbReference>
<keyword evidence="2" id="KW-0808">Transferase</keyword>
<dbReference type="PANTHER" id="PTHR22916">
    <property type="entry name" value="GLYCOSYLTRANSFERASE"/>
    <property type="match status" value="1"/>
</dbReference>
<dbReference type="PANTHER" id="PTHR22916:SF3">
    <property type="entry name" value="UDP-GLCNAC:BETAGAL BETA-1,3-N-ACETYLGLUCOSAMINYLTRANSFERASE-LIKE PROTEIN 1"/>
    <property type="match status" value="1"/>
</dbReference>
<sequence>MPRLPSTSAERELLGRRINELSKAQKADSTLLRFYDNGGSYSPREFRVTTELLQPNELYRESVMSDGLADILPVLRDRVHQLPPTSAGRAYQPHTARIGIISDLFLYKSFVGLADFVPITPDNYAEHLDSLDVLLVVSSWRGIDNVSWVGLGGNSPTRRVLLDEIIPQCKAKDIPVVFYSKEDPPNYERFVTISKHCDHIFTSAEEMIPRYQRDAPDAKSYNVLPFGVNPLSHSPIGSRMFPSSTAFFAGSWFTKKYSERAKWGSRILDGIVASKDYELVVFDRNSTLDSSKYIFPLRYSPYLYDAVNHDFLLGLQRSTDVVVNLNSVTASQTMYANRAVELQASGTLIISNYNQGLNSHFPHIHIANSTSDVRRMLDGLTFEELRRVQSAGIRAAFDSELALYRIDKILNVAGIFEQRPSLSARVILEDADDRLRDQFAKQSFGALEVIDSADASNDRSAADVTLRVSKNFDYGYDYVKDLVNAFKYVDADVVQKLPASLEIEDKASHLFSDAVREEHGAAYWTGAGNRSETTVAQTAGRESNATPTSVYSVDAFDFAPRGAESISVSAGQGTQPQLSVVVPVYNNGNHLRFKCFASLKRSSMFKDMEIILVDDGSSDLGTLNTIEDLARAYPNVRTYHFPTSGSGSASRPRNKGLELATAPFVTYLDPDNEAVENGFARLWKLLQGNDANFAIGNMSIWREGFRIARYSHFLKSTMKSDGEFHYPTQKTLVDLEFRAMSIQALVARTEWLRGLKLEQPVGAVGQDSYFFQQMLFYAAKIKVLDRTIHTYYSSVESSTVNAVSVKYFRKYLPLEIARSEWLREVGLMDAYRDLKLEQFLSQWYLAKLNKVAPEHREEAEQVIAELSRLYGDYQWTDPAVLEFWERINAAEKAEKQGEESTDEH</sequence>
<dbReference type="CDD" id="cd00761">
    <property type="entry name" value="Glyco_tranf_GTA_type"/>
    <property type="match status" value="1"/>
</dbReference>
<evidence type="ECO:0000313" key="3">
    <source>
        <dbReference type="Proteomes" id="UP000580797"/>
    </source>
</evidence>
<evidence type="ECO:0000259" key="1">
    <source>
        <dbReference type="Pfam" id="PF00535"/>
    </source>
</evidence>
<organism evidence="2 3">
    <name type="scientific">Neomicrococcus aestuarii</name>
    <dbReference type="NCBI Taxonomy" id="556325"/>
    <lineage>
        <taxon>Bacteria</taxon>
        <taxon>Bacillati</taxon>
        <taxon>Actinomycetota</taxon>
        <taxon>Actinomycetes</taxon>
        <taxon>Micrococcales</taxon>
        <taxon>Micrococcaceae</taxon>
        <taxon>Neomicrococcus</taxon>
    </lineage>
</organism>
<proteinExistence type="predicted"/>
<dbReference type="RefSeq" id="WP_183663999.1">
    <property type="nucleotide sequence ID" value="NZ_BAAARH010000003.1"/>
</dbReference>
<gene>
    <name evidence="2" type="ORF">HD598_000821</name>
</gene>
<dbReference type="Gene3D" id="3.90.550.10">
    <property type="entry name" value="Spore Coat Polysaccharide Biosynthesis Protein SpsA, Chain A"/>
    <property type="match status" value="1"/>
</dbReference>
<protein>
    <submittedName>
        <fullName evidence="2">Glycosyltransferase involved in cell wall biosynthesis</fullName>
    </submittedName>
</protein>
<name>A0A7W8X0W7_9MICC</name>
<dbReference type="InterPro" id="IPR029044">
    <property type="entry name" value="Nucleotide-diphossugar_trans"/>
</dbReference>
<dbReference type="Pfam" id="PF00535">
    <property type="entry name" value="Glycos_transf_2"/>
    <property type="match status" value="1"/>
</dbReference>
<dbReference type="GO" id="GO:0016758">
    <property type="term" value="F:hexosyltransferase activity"/>
    <property type="evidence" value="ECO:0007669"/>
    <property type="project" value="UniProtKB-ARBA"/>
</dbReference>
<dbReference type="SUPFAM" id="SSF53448">
    <property type="entry name" value="Nucleotide-diphospho-sugar transferases"/>
    <property type="match status" value="1"/>
</dbReference>
<accession>A0A7W8X0W7</accession>
<dbReference type="AlphaFoldDB" id="A0A7W8X0W7"/>
<reference evidence="2 3" key="1">
    <citation type="submission" date="2020-08" db="EMBL/GenBank/DDBJ databases">
        <title>Sequencing the genomes of 1000 actinobacteria strains.</title>
        <authorList>
            <person name="Klenk H.-P."/>
        </authorList>
    </citation>
    <scope>NUCLEOTIDE SEQUENCE [LARGE SCALE GENOMIC DNA]</scope>
    <source>
        <strain evidence="2 3">DSM 105783</strain>
    </source>
</reference>
<evidence type="ECO:0000313" key="2">
    <source>
        <dbReference type="EMBL" id="MBB5512134.1"/>
    </source>
</evidence>
<feature type="domain" description="Glycosyltransferase 2-like" evidence="1">
    <location>
        <begin position="579"/>
        <end position="713"/>
    </location>
</feature>
<comment type="caution">
    <text evidence="2">The sequence shown here is derived from an EMBL/GenBank/DDBJ whole genome shotgun (WGS) entry which is preliminary data.</text>
</comment>